<dbReference type="Proteomes" id="UP000887565">
    <property type="component" value="Unplaced"/>
</dbReference>
<reference evidence="2" key="1">
    <citation type="submission" date="2022-11" db="UniProtKB">
        <authorList>
            <consortium name="WormBaseParasite"/>
        </authorList>
    </citation>
    <scope>IDENTIFICATION</scope>
</reference>
<accession>A0A915K3T0</accession>
<keyword evidence="1" id="KW-1185">Reference proteome</keyword>
<protein>
    <submittedName>
        <fullName evidence="2">Uncharacterized protein</fullName>
    </submittedName>
</protein>
<dbReference type="WBParaSite" id="nRc.2.0.1.t32494-RA">
    <property type="protein sequence ID" value="nRc.2.0.1.t32494-RA"/>
    <property type="gene ID" value="nRc.2.0.1.g32494"/>
</dbReference>
<evidence type="ECO:0000313" key="2">
    <source>
        <dbReference type="WBParaSite" id="nRc.2.0.1.t32494-RA"/>
    </source>
</evidence>
<name>A0A915K3T0_ROMCU</name>
<dbReference type="AlphaFoldDB" id="A0A915K3T0"/>
<proteinExistence type="predicted"/>
<evidence type="ECO:0000313" key="1">
    <source>
        <dbReference type="Proteomes" id="UP000887565"/>
    </source>
</evidence>
<sequence>MRHYRSIFEPTGQWNKDHDIKQGDESDLISVNILLNKMPIMIKIRTTDQVHFSTQTTTQTDMTPPKNH</sequence>
<organism evidence="1 2">
    <name type="scientific">Romanomermis culicivorax</name>
    <name type="common">Nematode worm</name>
    <dbReference type="NCBI Taxonomy" id="13658"/>
    <lineage>
        <taxon>Eukaryota</taxon>
        <taxon>Metazoa</taxon>
        <taxon>Ecdysozoa</taxon>
        <taxon>Nematoda</taxon>
        <taxon>Enoplea</taxon>
        <taxon>Dorylaimia</taxon>
        <taxon>Mermithida</taxon>
        <taxon>Mermithoidea</taxon>
        <taxon>Mermithidae</taxon>
        <taxon>Romanomermis</taxon>
    </lineage>
</organism>